<feature type="compositionally biased region" description="Polar residues" evidence="1">
    <location>
        <begin position="77"/>
        <end position="86"/>
    </location>
</feature>
<keyword evidence="3" id="KW-1185">Reference proteome</keyword>
<dbReference type="Proteomes" id="UP000269721">
    <property type="component" value="Unassembled WGS sequence"/>
</dbReference>
<dbReference type="AlphaFoldDB" id="A0A4P9WJT8"/>
<organism evidence="2 3">
    <name type="scientific">Blyttiomyces helicus</name>
    <dbReference type="NCBI Taxonomy" id="388810"/>
    <lineage>
        <taxon>Eukaryota</taxon>
        <taxon>Fungi</taxon>
        <taxon>Fungi incertae sedis</taxon>
        <taxon>Chytridiomycota</taxon>
        <taxon>Chytridiomycota incertae sedis</taxon>
        <taxon>Chytridiomycetes</taxon>
        <taxon>Chytridiomycetes incertae sedis</taxon>
        <taxon>Blyttiomyces</taxon>
    </lineage>
</organism>
<protein>
    <submittedName>
        <fullName evidence="2">Uncharacterized protein</fullName>
    </submittedName>
</protein>
<sequence length="142" mass="15404">MDPQETDCAGPADGGAGEDMLPLNKWSRAYAHPKPVPSPPTTDPEGILDFDSAKISLTLTRKTSSDLEEDKAGKGNHQPQLENNSAPAAVYDGGVRDEEEERATVVFAADGKKVEEGFIHGQLTKVKKNHSNQVTNIDFFRI</sequence>
<evidence type="ECO:0000313" key="3">
    <source>
        <dbReference type="Proteomes" id="UP000269721"/>
    </source>
</evidence>
<accession>A0A4P9WJT8</accession>
<feature type="region of interest" description="Disordered" evidence="1">
    <location>
        <begin position="1"/>
        <end position="48"/>
    </location>
</feature>
<name>A0A4P9WJT8_9FUNG</name>
<evidence type="ECO:0000256" key="1">
    <source>
        <dbReference type="SAM" id="MobiDB-lite"/>
    </source>
</evidence>
<reference evidence="3" key="1">
    <citation type="journal article" date="2018" name="Nat. Microbiol.">
        <title>Leveraging single-cell genomics to expand the fungal tree of life.</title>
        <authorList>
            <person name="Ahrendt S.R."/>
            <person name="Quandt C.A."/>
            <person name="Ciobanu D."/>
            <person name="Clum A."/>
            <person name="Salamov A."/>
            <person name="Andreopoulos B."/>
            <person name="Cheng J.F."/>
            <person name="Woyke T."/>
            <person name="Pelin A."/>
            <person name="Henrissat B."/>
            <person name="Reynolds N.K."/>
            <person name="Benny G.L."/>
            <person name="Smith M.E."/>
            <person name="James T.Y."/>
            <person name="Grigoriev I.V."/>
        </authorList>
    </citation>
    <scope>NUCLEOTIDE SEQUENCE [LARGE SCALE GENOMIC DNA]</scope>
</reference>
<feature type="region of interest" description="Disordered" evidence="1">
    <location>
        <begin position="61"/>
        <end position="88"/>
    </location>
</feature>
<evidence type="ECO:0000313" key="2">
    <source>
        <dbReference type="EMBL" id="RKO93211.1"/>
    </source>
</evidence>
<proteinExistence type="predicted"/>
<dbReference type="EMBL" id="KZ994330">
    <property type="protein sequence ID" value="RKO93211.1"/>
    <property type="molecule type" value="Genomic_DNA"/>
</dbReference>
<gene>
    <name evidence="2" type="ORF">BDK51DRAFT_30283</name>
</gene>